<protein>
    <submittedName>
        <fullName evidence="6">LysR family transcriptional regulator</fullName>
    </submittedName>
</protein>
<keyword evidence="7" id="KW-1185">Reference proteome</keyword>
<dbReference type="SUPFAM" id="SSF46785">
    <property type="entry name" value="Winged helix' DNA-binding domain"/>
    <property type="match status" value="1"/>
</dbReference>
<dbReference type="RefSeq" id="WP_338448100.1">
    <property type="nucleotide sequence ID" value="NZ_CP137640.1"/>
</dbReference>
<dbReference type="PRINTS" id="PR00039">
    <property type="entry name" value="HTHLYSR"/>
</dbReference>
<keyword evidence="4" id="KW-0804">Transcription</keyword>
<organism evidence="6 7">
    <name type="scientific">Niallia oryzisoli</name>
    <dbReference type="NCBI Taxonomy" id="1737571"/>
    <lineage>
        <taxon>Bacteria</taxon>
        <taxon>Bacillati</taxon>
        <taxon>Bacillota</taxon>
        <taxon>Bacilli</taxon>
        <taxon>Bacillales</taxon>
        <taxon>Bacillaceae</taxon>
        <taxon>Niallia</taxon>
    </lineage>
</organism>
<dbReference type="InterPro" id="IPR036390">
    <property type="entry name" value="WH_DNA-bd_sf"/>
</dbReference>
<evidence type="ECO:0000256" key="1">
    <source>
        <dbReference type="ARBA" id="ARBA00009437"/>
    </source>
</evidence>
<dbReference type="PANTHER" id="PTHR30126">
    <property type="entry name" value="HTH-TYPE TRANSCRIPTIONAL REGULATOR"/>
    <property type="match status" value="1"/>
</dbReference>
<evidence type="ECO:0000256" key="2">
    <source>
        <dbReference type="ARBA" id="ARBA00023015"/>
    </source>
</evidence>
<accession>A0ABZ2C7V0</accession>
<reference evidence="6 7" key="1">
    <citation type="submission" date="2023-10" db="EMBL/GenBank/DDBJ databases">
        <title>Niallia locisalis sp.nov. isolated from a salt pond sample.</title>
        <authorList>
            <person name="Li X.-J."/>
            <person name="Dong L."/>
        </authorList>
    </citation>
    <scope>NUCLEOTIDE SEQUENCE [LARGE SCALE GENOMIC DNA]</scope>
    <source>
        <strain evidence="6 7">DSM 29761</strain>
    </source>
</reference>
<evidence type="ECO:0000313" key="6">
    <source>
        <dbReference type="EMBL" id="WVX79167.1"/>
    </source>
</evidence>
<dbReference type="InterPro" id="IPR036388">
    <property type="entry name" value="WH-like_DNA-bd_sf"/>
</dbReference>
<evidence type="ECO:0000259" key="5">
    <source>
        <dbReference type="PROSITE" id="PS50931"/>
    </source>
</evidence>
<keyword evidence="2" id="KW-0805">Transcription regulation</keyword>
<dbReference type="PANTHER" id="PTHR30126:SF39">
    <property type="entry name" value="HTH-TYPE TRANSCRIPTIONAL REGULATOR CYSL"/>
    <property type="match status" value="1"/>
</dbReference>
<evidence type="ECO:0000256" key="3">
    <source>
        <dbReference type="ARBA" id="ARBA00023125"/>
    </source>
</evidence>
<evidence type="ECO:0000313" key="7">
    <source>
        <dbReference type="Proteomes" id="UP001357223"/>
    </source>
</evidence>
<comment type="similarity">
    <text evidence="1">Belongs to the LysR transcriptional regulatory family.</text>
</comment>
<sequence>MDTPVNLHQIQLFCYVVEYGSYTQAAQSLHMTQPALSMQIKSLENRFGAKLFVRKGNNIELTEVGVLVHQYASQLLSLDKQLRSTLKELISGEAGEIAIGSNRPIGRFLLPTFILNFMKKYPKLEVTTHYDNTKQICQYVLEEKINVGFVMFSNEQTLPPGLVTYLIQKDHWVLVCAAGSEWAAWNGSIQEILRKAPLIGSLPKTAHGEIIEIELQKLGVKLKECNISLRLDEIESIKMAVISQLGIGFLPRMTVERELNNEELVEIPITDTYKPEINNYMIMKEDAYLTPTINTFKNFILETAAETLQLI</sequence>
<evidence type="ECO:0000256" key="4">
    <source>
        <dbReference type="ARBA" id="ARBA00023163"/>
    </source>
</evidence>
<proteinExistence type="inferred from homology"/>
<dbReference type="InterPro" id="IPR005119">
    <property type="entry name" value="LysR_subst-bd"/>
</dbReference>
<dbReference type="Gene3D" id="1.10.10.10">
    <property type="entry name" value="Winged helix-like DNA-binding domain superfamily/Winged helix DNA-binding domain"/>
    <property type="match status" value="1"/>
</dbReference>
<keyword evidence="3" id="KW-0238">DNA-binding</keyword>
<dbReference type="Proteomes" id="UP001357223">
    <property type="component" value="Chromosome"/>
</dbReference>
<gene>
    <name evidence="6" type="ORF">R4Z09_17860</name>
</gene>
<dbReference type="SUPFAM" id="SSF53850">
    <property type="entry name" value="Periplasmic binding protein-like II"/>
    <property type="match status" value="1"/>
</dbReference>
<name>A0ABZ2C7V0_9BACI</name>
<dbReference type="Gene3D" id="3.40.190.290">
    <property type="match status" value="1"/>
</dbReference>
<dbReference type="Pfam" id="PF03466">
    <property type="entry name" value="LysR_substrate"/>
    <property type="match status" value="1"/>
</dbReference>
<dbReference type="EMBL" id="CP137640">
    <property type="protein sequence ID" value="WVX79167.1"/>
    <property type="molecule type" value="Genomic_DNA"/>
</dbReference>
<feature type="domain" description="HTH lysR-type" evidence="5">
    <location>
        <begin position="5"/>
        <end position="62"/>
    </location>
</feature>
<dbReference type="Pfam" id="PF00126">
    <property type="entry name" value="HTH_1"/>
    <property type="match status" value="1"/>
</dbReference>
<dbReference type="PROSITE" id="PS50931">
    <property type="entry name" value="HTH_LYSR"/>
    <property type="match status" value="1"/>
</dbReference>
<dbReference type="InterPro" id="IPR000847">
    <property type="entry name" value="LysR_HTH_N"/>
</dbReference>